<gene>
    <name evidence="1" type="ORF">AB3G34_02770</name>
</gene>
<evidence type="ECO:0008006" key="2">
    <source>
        <dbReference type="Google" id="ProtNLM"/>
    </source>
</evidence>
<sequence length="109" mass="12477">MKNIKIIYFMLLFFSFIVFEGCKTSESNLYTNMPSSEEVNRSTTKRAEVLVEKSGAQLWGENCVRCHNAPPPQAYSNEQWDVIGQHMRVRVNISKVKTESIIAFIKSAN</sequence>
<dbReference type="InterPro" id="IPR036909">
    <property type="entry name" value="Cyt_c-like_dom_sf"/>
</dbReference>
<dbReference type="GO" id="GO:0020037">
    <property type="term" value="F:heme binding"/>
    <property type="evidence" value="ECO:0007669"/>
    <property type="project" value="InterPro"/>
</dbReference>
<dbReference type="RefSeq" id="WP_369753378.1">
    <property type="nucleotide sequence ID" value="NZ_CP165625.1"/>
</dbReference>
<dbReference type="SUPFAM" id="SSF46626">
    <property type="entry name" value="Cytochrome c"/>
    <property type="match status" value="1"/>
</dbReference>
<proteinExistence type="predicted"/>
<evidence type="ECO:0000313" key="1">
    <source>
        <dbReference type="EMBL" id="XDU96036.1"/>
    </source>
</evidence>
<reference evidence="1" key="1">
    <citation type="submission" date="2024-07" db="EMBL/GenBank/DDBJ databases">
        <authorList>
            <person name="Biller S.J."/>
        </authorList>
    </citation>
    <scope>NUCLEOTIDE SEQUENCE</scope>
    <source>
        <strain evidence="1">WC2409</strain>
    </source>
</reference>
<name>A0AB39W3Z8_9FLAO</name>
<accession>A0AB39W3Z8</accession>
<protein>
    <recommendedName>
        <fullName evidence="2">Cytochrome c</fullName>
    </recommendedName>
</protein>
<dbReference type="AlphaFoldDB" id="A0AB39W3Z8"/>
<dbReference type="GO" id="GO:0009055">
    <property type="term" value="F:electron transfer activity"/>
    <property type="evidence" value="ECO:0007669"/>
    <property type="project" value="InterPro"/>
</dbReference>
<organism evidence="1">
    <name type="scientific">Flavobacterium sp. WC2409</name>
    <dbReference type="NCBI Taxonomy" id="3234139"/>
    <lineage>
        <taxon>Bacteria</taxon>
        <taxon>Pseudomonadati</taxon>
        <taxon>Bacteroidota</taxon>
        <taxon>Flavobacteriia</taxon>
        <taxon>Flavobacteriales</taxon>
        <taxon>Flavobacteriaceae</taxon>
        <taxon>Flavobacterium</taxon>
    </lineage>
</organism>
<dbReference type="EMBL" id="CP165625">
    <property type="protein sequence ID" value="XDU96036.1"/>
    <property type="molecule type" value="Genomic_DNA"/>
</dbReference>